<keyword evidence="2" id="KW-0472">Membrane</keyword>
<proteinExistence type="predicted"/>
<accession>A0A2M7VC09</accession>
<evidence type="ECO:0000256" key="2">
    <source>
        <dbReference type="SAM" id="Phobius"/>
    </source>
</evidence>
<evidence type="ECO:0000313" key="3">
    <source>
        <dbReference type="EMBL" id="PIZ96875.1"/>
    </source>
</evidence>
<dbReference type="EMBL" id="PFPL01000005">
    <property type="protein sequence ID" value="PIZ96875.1"/>
    <property type="molecule type" value="Genomic_DNA"/>
</dbReference>
<evidence type="ECO:0000313" key="4">
    <source>
        <dbReference type="Proteomes" id="UP000231453"/>
    </source>
</evidence>
<keyword evidence="2" id="KW-0812">Transmembrane</keyword>
<dbReference type="Proteomes" id="UP000231453">
    <property type="component" value="Unassembled WGS sequence"/>
</dbReference>
<reference evidence="4" key="1">
    <citation type="submission" date="2017-09" db="EMBL/GenBank/DDBJ databases">
        <title>Depth-based differentiation of microbial function through sediment-hosted aquifers and enrichment of novel symbionts in the deep terrestrial subsurface.</title>
        <authorList>
            <person name="Probst A.J."/>
            <person name="Ladd B."/>
            <person name="Jarett J.K."/>
            <person name="Geller-Mcgrath D.E."/>
            <person name="Sieber C.M.K."/>
            <person name="Emerson J.B."/>
            <person name="Anantharaman K."/>
            <person name="Thomas B.C."/>
            <person name="Malmstrom R."/>
            <person name="Stieglmeier M."/>
            <person name="Klingl A."/>
            <person name="Woyke T."/>
            <person name="Ryan C.M."/>
            <person name="Banfield J.F."/>
        </authorList>
    </citation>
    <scope>NUCLEOTIDE SEQUENCE [LARGE SCALE GENOMIC DNA]</scope>
</reference>
<organism evidence="3 4">
    <name type="scientific">Candidatus Magasanikbacteria bacterium CG_4_10_14_0_2_um_filter_33_14</name>
    <dbReference type="NCBI Taxonomy" id="1974636"/>
    <lineage>
        <taxon>Bacteria</taxon>
        <taxon>Candidatus Magasanikiibacteriota</taxon>
    </lineage>
</organism>
<keyword evidence="1" id="KW-0175">Coiled coil</keyword>
<comment type="caution">
    <text evidence="3">The sequence shown here is derived from an EMBL/GenBank/DDBJ whole genome shotgun (WGS) entry which is preliminary data.</text>
</comment>
<gene>
    <name evidence="3" type="ORF">COX80_00285</name>
</gene>
<name>A0A2M7VC09_9BACT</name>
<feature type="transmembrane region" description="Helical" evidence="2">
    <location>
        <begin position="84"/>
        <end position="105"/>
    </location>
</feature>
<sequence length="236" mass="28791">MINKTKQELLARLKKIQEALSKTKDIEMKKLAGLGDEISSAFEKALSAIEAKKNVFKELRENKPKLKKWRLNWLKSFWPINFRYLFSMPFIYGMIIPGIIFHICLEIYHRVSFRFYGIPRVRSRDYFVYDRHLLPYLNWFEKINCFYCSYFNNLLRFATEIAGRTERYWCPIKYARRVTKTHSQYNKFVDYLDAPHFREKWEELRDFSDIKDIEKKENKKKDEHCDDCDFIEKKNK</sequence>
<evidence type="ECO:0000256" key="1">
    <source>
        <dbReference type="SAM" id="Coils"/>
    </source>
</evidence>
<dbReference type="AlphaFoldDB" id="A0A2M7VC09"/>
<feature type="coiled-coil region" evidence="1">
    <location>
        <begin position="6"/>
        <end position="62"/>
    </location>
</feature>
<protein>
    <submittedName>
        <fullName evidence="3">Uncharacterized protein</fullName>
    </submittedName>
</protein>
<keyword evidence="2" id="KW-1133">Transmembrane helix</keyword>